<dbReference type="RefSeq" id="WP_246495530.1">
    <property type="nucleotide sequence ID" value="NZ_JACHJL010000019.1"/>
</dbReference>
<name>A0A7W9QET7_9ACTN</name>
<sequence length="400" mass="39702">MQKRYAMARYMVGATAARTGDEMSGPALLLTGLAATGSASAASALLAGITIAAAVGGPVFGVLIDRSARPGRLLAGALAGYAAALTVILLAIDHWPIGYSVLIAVGAGLLGPALSGGWTAQLPRCVTPDALPRAHAFDAMTFNGAGLVGPAAAGVIASLIGAPAAVGVSIALICLALPSAWTLPARRTRRPAAADGSVAADLGAGFRAIARVGPLARATATSVISCVGDGILIACCPLLGVRVLDGADRGAILLSVVAASALAANTLLARRAYPVRPDTLIWCAPLAIAGALALAATCSPVALICAMVIAGAAEGPQLTALFTVRHREAPARLRGQIFTTGASLKITGFAVGAAIAGPLATWSLPGALLTAAGFQIVAALVFAAMTRHPAAGSRTRQPSW</sequence>
<dbReference type="EMBL" id="JACHJL010000019">
    <property type="protein sequence ID" value="MBB5938930.1"/>
    <property type="molecule type" value="Genomic_DNA"/>
</dbReference>
<feature type="transmembrane region" description="Helical" evidence="6">
    <location>
        <begin position="99"/>
        <end position="118"/>
    </location>
</feature>
<evidence type="ECO:0000256" key="5">
    <source>
        <dbReference type="ARBA" id="ARBA00023136"/>
    </source>
</evidence>
<evidence type="ECO:0000256" key="3">
    <source>
        <dbReference type="ARBA" id="ARBA00022692"/>
    </source>
</evidence>
<accession>A0A7W9QET7</accession>
<comment type="subcellular location">
    <subcellularLocation>
        <location evidence="1">Cell membrane</location>
        <topology evidence="1">Multi-pass membrane protein</topology>
    </subcellularLocation>
</comment>
<dbReference type="AlphaFoldDB" id="A0A7W9QET7"/>
<dbReference type="GO" id="GO:0005886">
    <property type="term" value="C:plasma membrane"/>
    <property type="evidence" value="ECO:0007669"/>
    <property type="project" value="UniProtKB-SubCell"/>
</dbReference>
<evidence type="ECO:0000313" key="8">
    <source>
        <dbReference type="Proteomes" id="UP000588098"/>
    </source>
</evidence>
<dbReference type="SUPFAM" id="SSF103473">
    <property type="entry name" value="MFS general substrate transporter"/>
    <property type="match status" value="1"/>
</dbReference>
<keyword evidence="5 6" id="KW-0472">Membrane</keyword>
<feature type="transmembrane region" description="Helical" evidence="6">
    <location>
        <begin position="223"/>
        <end position="244"/>
    </location>
</feature>
<dbReference type="InterPro" id="IPR036259">
    <property type="entry name" value="MFS_trans_sf"/>
</dbReference>
<dbReference type="InterPro" id="IPR011701">
    <property type="entry name" value="MFS"/>
</dbReference>
<dbReference type="GO" id="GO:0022857">
    <property type="term" value="F:transmembrane transporter activity"/>
    <property type="evidence" value="ECO:0007669"/>
    <property type="project" value="InterPro"/>
</dbReference>
<dbReference type="Proteomes" id="UP000588098">
    <property type="component" value="Unassembled WGS sequence"/>
</dbReference>
<evidence type="ECO:0000313" key="7">
    <source>
        <dbReference type="EMBL" id="MBB5938930.1"/>
    </source>
</evidence>
<keyword evidence="3 6" id="KW-0812">Transmembrane</keyword>
<feature type="transmembrane region" description="Helical" evidence="6">
    <location>
        <begin position="367"/>
        <end position="386"/>
    </location>
</feature>
<comment type="caution">
    <text evidence="7">The sequence shown here is derived from an EMBL/GenBank/DDBJ whole genome shotgun (WGS) entry which is preliminary data.</text>
</comment>
<feature type="transmembrane region" description="Helical" evidence="6">
    <location>
        <begin position="250"/>
        <end position="268"/>
    </location>
</feature>
<feature type="transmembrane region" description="Helical" evidence="6">
    <location>
        <begin position="73"/>
        <end position="92"/>
    </location>
</feature>
<protein>
    <submittedName>
        <fullName evidence="7">Putative MFS family arabinose efflux permease</fullName>
    </submittedName>
</protein>
<gene>
    <name evidence="7" type="ORF">FHS42_006021</name>
</gene>
<dbReference type="PANTHER" id="PTHR23513:SF11">
    <property type="entry name" value="STAPHYLOFERRIN A TRANSPORTER"/>
    <property type="match status" value="1"/>
</dbReference>
<keyword evidence="8" id="KW-1185">Reference proteome</keyword>
<dbReference type="Gene3D" id="1.20.1250.20">
    <property type="entry name" value="MFS general substrate transporter like domains"/>
    <property type="match status" value="1"/>
</dbReference>
<evidence type="ECO:0000256" key="2">
    <source>
        <dbReference type="ARBA" id="ARBA00022475"/>
    </source>
</evidence>
<reference evidence="7 8" key="1">
    <citation type="submission" date="2020-08" db="EMBL/GenBank/DDBJ databases">
        <title>Genomic Encyclopedia of Type Strains, Phase III (KMG-III): the genomes of soil and plant-associated and newly described type strains.</title>
        <authorList>
            <person name="Whitman W."/>
        </authorList>
    </citation>
    <scope>NUCLEOTIDE SEQUENCE [LARGE SCALE GENOMIC DNA]</scope>
    <source>
        <strain evidence="7 8">CECT 8305</strain>
    </source>
</reference>
<evidence type="ECO:0000256" key="6">
    <source>
        <dbReference type="SAM" id="Phobius"/>
    </source>
</evidence>
<dbReference type="Pfam" id="PF07690">
    <property type="entry name" value="MFS_1"/>
    <property type="match status" value="1"/>
</dbReference>
<feature type="transmembrane region" description="Helical" evidence="6">
    <location>
        <begin position="280"/>
        <end position="313"/>
    </location>
</feature>
<evidence type="ECO:0000256" key="1">
    <source>
        <dbReference type="ARBA" id="ARBA00004651"/>
    </source>
</evidence>
<keyword evidence="4 6" id="KW-1133">Transmembrane helix</keyword>
<evidence type="ECO:0000256" key="4">
    <source>
        <dbReference type="ARBA" id="ARBA00022989"/>
    </source>
</evidence>
<proteinExistence type="predicted"/>
<organism evidence="7 8">
    <name type="scientific">Streptomyces zagrosensis</name>
    <dbReference type="NCBI Taxonomy" id="1042984"/>
    <lineage>
        <taxon>Bacteria</taxon>
        <taxon>Bacillati</taxon>
        <taxon>Actinomycetota</taxon>
        <taxon>Actinomycetes</taxon>
        <taxon>Kitasatosporales</taxon>
        <taxon>Streptomycetaceae</taxon>
        <taxon>Streptomyces</taxon>
    </lineage>
</organism>
<keyword evidence="2" id="KW-1003">Cell membrane</keyword>
<feature type="transmembrane region" description="Helical" evidence="6">
    <location>
        <begin position="151"/>
        <end position="177"/>
    </location>
</feature>
<dbReference type="PANTHER" id="PTHR23513">
    <property type="entry name" value="INTEGRAL MEMBRANE EFFLUX PROTEIN-RELATED"/>
    <property type="match status" value="1"/>
</dbReference>